<dbReference type="InterPro" id="IPR029487">
    <property type="entry name" value="NEL_dom"/>
</dbReference>
<evidence type="ECO:0000256" key="6">
    <source>
        <dbReference type="PROSITE-ProRule" id="PRU01398"/>
    </source>
</evidence>
<feature type="domain" description="NEL" evidence="7">
    <location>
        <begin position="1412"/>
        <end position="1756"/>
    </location>
</feature>
<dbReference type="OrthoDB" id="1467561at2"/>
<dbReference type="Pfam" id="PF14496">
    <property type="entry name" value="NEL"/>
    <property type="match status" value="1"/>
</dbReference>
<name>A0A5E7UDX4_PSEFL</name>
<dbReference type="InterPro" id="IPR050216">
    <property type="entry name" value="LRR_domain-containing"/>
</dbReference>
<dbReference type="PANTHER" id="PTHR48051">
    <property type="match status" value="1"/>
</dbReference>
<evidence type="ECO:0000256" key="2">
    <source>
        <dbReference type="ARBA" id="ARBA00012483"/>
    </source>
</evidence>
<dbReference type="PROSITE" id="PS52053">
    <property type="entry name" value="NEL"/>
    <property type="match status" value="1"/>
</dbReference>
<keyword evidence="6" id="KW-0808">Transferase</keyword>
<comment type="PTM">
    <text evidence="6">Ubiquitinated in the presence of host E1 ubiquitin-activating enzyme, E2 ubiquitin-conjugating enzyme and ubiquitin.</text>
</comment>
<dbReference type="GO" id="GO:0005576">
    <property type="term" value="C:extracellular region"/>
    <property type="evidence" value="ECO:0007669"/>
    <property type="project" value="UniProtKB-UniRule"/>
</dbReference>
<keyword evidence="4" id="KW-0677">Repeat</keyword>
<dbReference type="GO" id="GO:0016567">
    <property type="term" value="P:protein ubiquitination"/>
    <property type="evidence" value="ECO:0007669"/>
    <property type="project" value="InterPro"/>
</dbReference>
<dbReference type="RefSeq" id="WP_150673187.1">
    <property type="nucleotide sequence ID" value="NZ_CABVJE010000014.1"/>
</dbReference>
<comment type="catalytic activity">
    <reaction evidence="1">
        <text>S-ubiquitinyl-[E2 ubiquitin-conjugating enzyme]-L-cysteine + [acceptor protein]-L-lysine = [E2 ubiquitin-conjugating enzyme]-L-cysteine + N(6)-ubiquitinyl-[acceptor protein]-L-lysine.</text>
        <dbReference type="EC" id="2.3.2.27"/>
    </reaction>
</comment>
<dbReference type="Gene3D" id="1.20.58.360">
    <property type="entry name" value="Shigella T3SS effector IpaH defines"/>
    <property type="match status" value="1"/>
</dbReference>
<evidence type="ECO:0000313" key="9">
    <source>
        <dbReference type="Proteomes" id="UP000327191"/>
    </source>
</evidence>
<dbReference type="GO" id="GO:0005737">
    <property type="term" value="C:cytoplasm"/>
    <property type="evidence" value="ECO:0007669"/>
    <property type="project" value="TreeGrafter"/>
</dbReference>
<dbReference type="Gene3D" id="3.80.10.10">
    <property type="entry name" value="Ribonuclease Inhibitor"/>
    <property type="match status" value="1"/>
</dbReference>
<dbReference type="InterPro" id="IPR046673">
    <property type="entry name" value="ToxA_N"/>
</dbReference>
<feature type="active site" description="Glycyl thioester intermediate" evidence="6">
    <location>
        <position position="1502"/>
    </location>
</feature>
<organism evidence="8 9">
    <name type="scientific">Pseudomonas fluorescens</name>
    <dbReference type="NCBI Taxonomy" id="294"/>
    <lineage>
        <taxon>Bacteria</taxon>
        <taxon>Pseudomonadati</taxon>
        <taxon>Pseudomonadota</taxon>
        <taxon>Gammaproteobacteria</taxon>
        <taxon>Pseudomonadales</taxon>
        <taxon>Pseudomonadaceae</taxon>
        <taxon>Pseudomonas</taxon>
    </lineage>
</organism>
<dbReference type="SUPFAM" id="SSF52058">
    <property type="entry name" value="L domain-like"/>
    <property type="match status" value="1"/>
</dbReference>
<sequence length="1756" mass="197475">MSDLHGSNSQKIPDGVSIDSHGIHYRRAKDVIPGAIKNAPVERLKSLLALKPQMPEWYSGAREIDRQYLKQLMDERWRLQGVLDQTLGDLKHDINAFAEPLLKTALQSKFTTVENFNELTVHLEVPSKFIFGIDTGASRVRQSTLLEAALHNFEEDETGEGELRNSSGIYRKDSKGNLSLEPAITLPAFAALCRSLDIGSQYQRHIKSVLLPDTPQAQRTLQQDSVASEKAAFDVAALIALLKGDITSHAYGQLRKMRDSQADISLYEQPLHCHRLSLMGFRLTGIVLFSAVIEPSQIKSEIDGLTPALLRFWIDWSRRIPVLPGKEYDQFKLLQAFFANGSQGLSEELLRRDDIFQQSRLSGPLIAYVPDDPDHPLKEYPSVTAFMKALLGQLRNTDYQSFFSRFVAQQDKGAFFTRVNERLTTVTWHEREPLDMGPWWRETAVENPDAEPLTNQIAGDLWVALFLARRDKAIADARLIAVPTDDEDANARFKRLTSYLSIGWNVFNFAAMLVPGLGEAMLGIMVAQMLAEVVEGIEDWSKGDKEEASAYFNGVLINFAQLALMGAGHVLPGAGVTPIKVSPFVEGLKPVEVGGKERLWSPDLGPYEQPVALPDGAKAGDTGLYRHQDQDLLRLDDKCYAVKQDPGTGQHRLQHPTRTDAYQPLLEHNGAGSWKTELDQPLEWDKGQILRRLGASVDGLSDETLEQILTASGVHENVLRRLHVEQETPPALLADTLERFKAHADAQACAEQILAKRIGEEWADYAVRSMTEMGGWPGDKAIEVFQGPGLTGAAIKDGYAEASPANTLRMTWSDLLAGELPERVVGFLDEQALREMLGEWFAGDAQKRTEALRDQWAGQVSQRKSQLFDLLYKRRTRSDDSLVNLLKGDFADISISQAQELLGEAHPSDVQHLNEKKRVPLRLAEQARKAAERLRVTRAYEGLYLDTLHNADTARLELHSLAALPGWPADLRLEIREYSFEGTLTDSLGPVDAPIRKVLILDEDGKYEARDDSDQHLHGKDNLYVAVLHALPDTQRTALGFGINEATRLEQAIKARPLDRYVFEPILRDNPNFKPAYDPKVMRLRGGMPGYARQVPQGRGYRHRLRALHPSFTDEEIEARLTAFSQNGGSVEANLTARENAFNQFNRTMQRWMNSPTASFRFSPAGVAEWVSRDKFYTALRQCLQRTGPEGVQVAGILRPQALVLDNISHLSRHLETLPRLDVEFSHVTSLTMRSCRLGAEHMPFLDSFRQVRYLNLQDNLLTAVPARLGDMSHLTDLSLSDNNIVLDAVAVDLLKKLTRLRSLGLRKNPLGLVPDISRMPHLQFLLLDGTGLDTWPVGLFSQSRHRAFYLDLRFNPISRIPEVAPGSFRAELLARTVISREPHWISSENLDILKSYIESVGMDPERLYPPRGMLDSAEWDAGISQQQLPEKLKIWDELEDEFDSEPFFNEIRKLTESADFKAGGTYQSELTAKVWRMLEAMARDSELRIKLFDEAATPTECVDGGTQLFNAMGVQVLVNEAYALERADLIETQLLELALGKSRLDGLGAIARQRVSERLARGERFRRNDAGGEVTGTIDEVEVHLAYMTDLAERLDLPWQARGMQFRSLAEVSQEMIEAAFQRIKALEEGDLLIDRIFEQPLWKTWLESTYREELNGLKRQIDATIDLQDALQRRAEGTRLTTEEKTAVEAEIKGLCSELGKSESDFADGRLMTDEEYVQALEDIDLQITQLLKKLTRDAMNRAKLDRLRIESGQ</sequence>
<reference evidence="8 9" key="1">
    <citation type="submission" date="2019-09" db="EMBL/GenBank/DDBJ databases">
        <authorList>
            <person name="Chandra G."/>
            <person name="Truman W A."/>
        </authorList>
    </citation>
    <scope>NUCLEOTIDE SEQUENCE [LARGE SCALE GENOMIC DNA]</scope>
    <source>
        <strain evidence="8">PS938</strain>
    </source>
</reference>
<dbReference type="PANTHER" id="PTHR48051:SF1">
    <property type="entry name" value="RAS SUPPRESSOR PROTEIN 1"/>
    <property type="match status" value="1"/>
</dbReference>
<comment type="similarity">
    <text evidence="6">Belongs to the LRR-containing bacterial E3 ligase family.</text>
</comment>
<dbReference type="InterPro" id="IPR032675">
    <property type="entry name" value="LRR_dom_sf"/>
</dbReference>
<dbReference type="Pfam" id="PF20178">
    <property type="entry name" value="ToxA_N"/>
    <property type="match status" value="2"/>
</dbReference>
<dbReference type="EC" id="2.3.2.27" evidence="2"/>
<keyword evidence="6" id="KW-0832">Ubl conjugation</keyword>
<keyword evidence="6" id="KW-0964">Secreted</keyword>
<evidence type="ECO:0000256" key="3">
    <source>
        <dbReference type="ARBA" id="ARBA00022614"/>
    </source>
</evidence>
<keyword evidence="3" id="KW-0433">Leucine-rich repeat</keyword>
<keyword evidence="6" id="KW-1035">Host cytoplasm</keyword>
<keyword evidence="6" id="KW-0833">Ubl conjugation pathway</keyword>
<proteinExistence type="inferred from homology"/>
<protein>
    <recommendedName>
        <fullName evidence="2">RING-type E3 ubiquitin transferase</fullName>
        <ecNumber evidence="2">2.3.2.27</ecNumber>
    </recommendedName>
</protein>
<evidence type="ECO:0000313" key="8">
    <source>
        <dbReference type="EMBL" id="VVQ08910.1"/>
    </source>
</evidence>
<evidence type="ECO:0000256" key="4">
    <source>
        <dbReference type="ARBA" id="ARBA00022737"/>
    </source>
</evidence>
<evidence type="ECO:0000256" key="1">
    <source>
        <dbReference type="ARBA" id="ARBA00000900"/>
    </source>
</evidence>
<keyword evidence="5" id="KW-0843">Virulence</keyword>
<dbReference type="EMBL" id="CABVJE010000014">
    <property type="protein sequence ID" value="VVQ08910.1"/>
    <property type="molecule type" value="Genomic_DNA"/>
</dbReference>
<dbReference type="GO" id="GO:0061630">
    <property type="term" value="F:ubiquitin protein ligase activity"/>
    <property type="evidence" value="ECO:0007669"/>
    <property type="project" value="UniProtKB-EC"/>
</dbReference>
<evidence type="ECO:0000259" key="7">
    <source>
        <dbReference type="PROSITE" id="PS52053"/>
    </source>
</evidence>
<dbReference type="Proteomes" id="UP000327191">
    <property type="component" value="Unassembled WGS sequence"/>
</dbReference>
<evidence type="ECO:0000256" key="5">
    <source>
        <dbReference type="ARBA" id="ARBA00023026"/>
    </source>
</evidence>
<gene>
    <name evidence="8" type="ORF">PS938_03350</name>
</gene>
<accession>A0A5E7UDX4</accession>